<dbReference type="InterPro" id="IPR001647">
    <property type="entry name" value="HTH_TetR"/>
</dbReference>
<dbReference type="InterPro" id="IPR009057">
    <property type="entry name" value="Homeodomain-like_sf"/>
</dbReference>
<dbReference type="OrthoDB" id="3193022at2"/>
<dbReference type="RefSeq" id="WP_158052127.1">
    <property type="nucleotide sequence ID" value="NZ_WBKB01000004.1"/>
</dbReference>
<proteinExistence type="predicted"/>
<dbReference type="GO" id="GO:0003677">
    <property type="term" value="F:DNA binding"/>
    <property type="evidence" value="ECO:0007669"/>
    <property type="project" value="UniProtKB-UniRule"/>
</dbReference>
<dbReference type="Proteomes" id="UP000433493">
    <property type="component" value="Unassembled WGS sequence"/>
</dbReference>
<sequence length="211" mass="22355">MAIQDNSSTDLDPRAVRSYNTLVATMLEVLDRGDDPAAASITEIVKAAGVSRPTFYQHFIDVPDLVRAATLHRLSAIFERIPAEGLGGTWEEFAQAKLRILLGALQQDAQSYLSVLRGPAAVQVTAGVIDFLADQLLNHSPIGTVIGDGLAAGEARSRAEFLGAGATWRVVRWLATDFTGDNELDAMVARLAANILAAAGPGDRDFTAAAP</sequence>
<organism evidence="4 5">
    <name type="scientific">Gulosibacter chungangensis</name>
    <dbReference type="NCBI Taxonomy" id="979746"/>
    <lineage>
        <taxon>Bacteria</taxon>
        <taxon>Bacillati</taxon>
        <taxon>Actinomycetota</taxon>
        <taxon>Actinomycetes</taxon>
        <taxon>Micrococcales</taxon>
        <taxon>Microbacteriaceae</taxon>
        <taxon>Gulosibacter</taxon>
    </lineage>
</organism>
<protein>
    <submittedName>
        <fullName evidence="4">TetR/AcrR family transcriptional regulator</fullName>
    </submittedName>
</protein>
<dbReference type="Gene3D" id="1.10.357.10">
    <property type="entry name" value="Tetracycline Repressor, domain 2"/>
    <property type="match status" value="1"/>
</dbReference>
<dbReference type="PROSITE" id="PS50977">
    <property type="entry name" value="HTH_TETR_2"/>
    <property type="match status" value="1"/>
</dbReference>
<feature type="DNA-binding region" description="H-T-H motif" evidence="2">
    <location>
        <begin position="40"/>
        <end position="59"/>
    </location>
</feature>
<keyword evidence="1 2" id="KW-0238">DNA-binding</keyword>
<evidence type="ECO:0000256" key="1">
    <source>
        <dbReference type="ARBA" id="ARBA00023125"/>
    </source>
</evidence>
<feature type="domain" description="HTH tetR-type" evidence="3">
    <location>
        <begin position="16"/>
        <end position="77"/>
    </location>
</feature>
<accession>A0A7J5BC03</accession>
<dbReference type="EMBL" id="WBKB01000004">
    <property type="protein sequence ID" value="KAB1643078.1"/>
    <property type="molecule type" value="Genomic_DNA"/>
</dbReference>
<keyword evidence="5" id="KW-1185">Reference proteome</keyword>
<evidence type="ECO:0000256" key="2">
    <source>
        <dbReference type="PROSITE-ProRule" id="PRU00335"/>
    </source>
</evidence>
<reference evidence="4 5" key="1">
    <citation type="submission" date="2019-09" db="EMBL/GenBank/DDBJ databases">
        <title>Phylogeny of genus Pseudoclavibacter and closely related genus.</title>
        <authorList>
            <person name="Li Y."/>
        </authorList>
    </citation>
    <scope>NUCLEOTIDE SEQUENCE [LARGE SCALE GENOMIC DNA]</scope>
    <source>
        <strain evidence="4 5">KCTC 13959</strain>
    </source>
</reference>
<dbReference type="AlphaFoldDB" id="A0A7J5BC03"/>
<evidence type="ECO:0000313" key="4">
    <source>
        <dbReference type="EMBL" id="KAB1643078.1"/>
    </source>
</evidence>
<evidence type="ECO:0000259" key="3">
    <source>
        <dbReference type="PROSITE" id="PS50977"/>
    </source>
</evidence>
<comment type="caution">
    <text evidence="4">The sequence shown here is derived from an EMBL/GenBank/DDBJ whole genome shotgun (WGS) entry which is preliminary data.</text>
</comment>
<gene>
    <name evidence="4" type="ORF">F8O05_07475</name>
</gene>
<dbReference type="SUPFAM" id="SSF46689">
    <property type="entry name" value="Homeodomain-like"/>
    <property type="match status" value="1"/>
</dbReference>
<evidence type="ECO:0000313" key="5">
    <source>
        <dbReference type="Proteomes" id="UP000433493"/>
    </source>
</evidence>
<name>A0A7J5BC03_9MICO</name>
<dbReference type="Pfam" id="PF00440">
    <property type="entry name" value="TetR_N"/>
    <property type="match status" value="1"/>
</dbReference>